<dbReference type="NCBIfam" id="TIGR00197">
    <property type="entry name" value="yjeF_nterm"/>
    <property type="match status" value="1"/>
</dbReference>
<proteinExistence type="inferred from homology"/>
<dbReference type="InterPro" id="IPR004443">
    <property type="entry name" value="YjeF_N_dom"/>
</dbReference>
<comment type="similarity">
    <text evidence="10">Belongs to the NnrE/AIBP family.</text>
</comment>
<keyword evidence="13" id="KW-1185">Reference proteome</keyword>
<evidence type="ECO:0000259" key="11">
    <source>
        <dbReference type="PROSITE" id="PS51385"/>
    </source>
</evidence>
<evidence type="ECO:0000256" key="9">
    <source>
        <dbReference type="ARBA" id="ARBA00023235"/>
    </source>
</evidence>
<protein>
    <recommendedName>
        <fullName evidence="3 10">NAD(P)H-hydrate epimerase</fullName>
        <ecNumber evidence="3 10">5.1.99.6</ecNumber>
    </recommendedName>
    <alternativeName>
        <fullName evidence="10">NAD(P)HX epimerase</fullName>
    </alternativeName>
</protein>
<organism evidence="12 13">
    <name type="scientific">Austropuccinia psidii MF-1</name>
    <dbReference type="NCBI Taxonomy" id="1389203"/>
    <lineage>
        <taxon>Eukaryota</taxon>
        <taxon>Fungi</taxon>
        <taxon>Dikarya</taxon>
        <taxon>Basidiomycota</taxon>
        <taxon>Pucciniomycotina</taxon>
        <taxon>Pucciniomycetes</taxon>
        <taxon>Pucciniales</taxon>
        <taxon>Sphaerophragmiaceae</taxon>
        <taxon>Austropuccinia</taxon>
    </lineage>
</organism>
<feature type="binding site" evidence="10">
    <location>
        <position position="216"/>
    </location>
    <ligand>
        <name>(6S)-NADPHX</name>
        <dbReference type="ChEBI" id="CHEBI:64076"/>
    </ligand>
</feature>
<dbReference type="InterPro" id="IPR032976">
    <property type="entry name" value="YJEFN_prot_NAXE-like"/>
</dbReference>
<gene>
    <name evidence="12" type="ORF">O181_047817</name>
</gene>
<dbReference type="Gene3D" id="3.40.50.10260">
    <property type="entry name" value="YjeF N-terminal domain"/>
    <property type="match status" value="1"/>
</dbReference>
<comment type="catalytic activity">
    <reaction evidence="1 10">
        <text>(6R)-NADHX = (6S)-NADHX</text>
        <dbReference type="Rhea" id="RHEA:32215"/>
        <dbReference type="ChEBI" id="CHEBI:64074"/>
        <dbReference type="ChEBI" id="CHEBI:64075"/>
        <dbReference type="EC" id="5.1.99.6"/>
    </reaction>
</comment>
<keyword evidence="5 10" id="KW-0547">Nucleotide-binding</keyword>
<sequence length="291" mass="32099">MIALLRPLVRLSPHTHSRRHHSILESGFYHQRSSSSNLLRSSSTDIQTMKYLTQKAAQDLDSQLMGPLYGHTIEQLMELAGLACAQALTRVYPSTTYSRVLVCCGPGNQGGDGLVAARHLWHFGHQPTLFYPRQTEKQLYKNLLLQCTNLGIPVVGPSATDPSLTPGSHDFNQLLAQSDVVLDAIFGFSFHSIPRPPFDVPLNWLKKTDVPIVSVDIPSGWDVEKGNVNDCSFTPDVLISLTAPKLGVEGFRGRHFLGGRFLPPGIIKNFDLDIPKYPGSDQIVEITDLCS</sequence>
<keyword evidence="7 10" id="KW-0630">Potassium</keyword>
<evidence type="ECO:0000256" key="7">
    <source>
        <dbReference type="ARBA" id="ARBA00022958"/>
    </source>
</evidence>
<dbReference type="EC" id="5.1.99.6" evidence="3 10"/>
<comment type="caution">
    <text evidence="12">The sequence shown here is derived from an EMBL/GenBank/DDBJ whole genome shotgun (WGS) entry which is preliminary data.</text>
</comment>
<dbReference type="HAMAP" id="MF_01966">
    <property type="entry name" value="NADHX_epimerase"/>
    <property type="match status" value="1"/>
</dbReference>
<dbReference type="Proteomes" id="UP000765509">
    <property type="component" value="Unassembled WGS sequence"/>
</dbReference>
<dbReference type="GO" id="GO:0000166">
    <property type="term" value="F:nucleotide binding"/>
    <property type="evidence" value="ECO:0007669"/>
    <property type="project" value="UniProtKB-KW"/>
</dbReference>
<evidence type="ECO:0000256" key="3">
    <source>
        <dbReference type="ARBA" id="ARBA00012228"/>
    </source>
</evidence>
<evidence type="ECO:0000256" key="8">
    <source>
        <dbReference type="ARBA" id="ARBA00023027"/>
    </source>
</evidence>
<feature type="binding site" evidence="10">
    <location>
        <position position="219"/>
    </location>
    <ligand>
        <name>K(+)</name>
        <dbReference type="ChEBI" id="CHEBI:29103"/>
    </ligand>
</feature>
<dbReference type="AlphaFoldDB" id="A0A9Q3DTX0"/>
<dbReference type="Pfam" id="PF03853">
    <property type="entry name" value="YjeF_N"/>
    <property type="match status" value="1"/>
</dbReference>
<keyword evidence="10" id="KW-0496">Mitochondrion</keyword>
<evidence type="ECO:0000256" key="5">
    <source>
        <dbReference type="ARBA" id="ARBA00022741"/>
    </source>
</evidence>
<evidence type="ECO:0000256" key="4">
    <source>
        <dbReference type="ARBA" id="ARBA00022723"/>
    </source>
</evidence>
<dbReference type="EMBL" id="AVOT02020121">
    <property type="protein sequence ID" value="MBW0508102.1"/>
    <property type="molecule type" value="Genomic_DNA"/>
</dbReference>
<feature type="binding site" evidence="10">
    <location>
        <position position="109"/>
    </location>
    <ligand>
        <name>K(+)</name>
        <dbReference type="ChEBI" id="CHEBI:29103"/>
    </ligand>
</feature>
<comment type="caution">
    <text evidence="10">Lacks conserved residue(s) required for the propagation of feature annotation.</text>
</comment>
<evidence type="ECO:0000256" key="2">
    <source>
        <dbReference type="ARBA" id="ARBA00000909"/>
    </source>
</evidence>
<name>A0A9Q3DTX0_9BASI</name>
<evidence type="ECO:0000313" key="12">
    <source>
        <dbReference type="EMBL" id="MBW0508102.1"/>
    </source>
</evidence>
<accession>A0A9Q3DTX0</accession>
<dbReference type="FunFam" id="3.40.50.10260:FF:000005">
    <property type="entry name" value="NAD(P)H-hydrate epimerase"/>
    <property type="match status" value="1"/>
</dbReference>
<keyword evidence="6" id="KW-0521">NADP</keyword>
<dbReference type="PANTHER" id="PTHR13232">
    <property type="entry name" value="NAD(P)H-HYDRATE EPIMERASE"/>
    <property type="match status" value="1"/>
</dbReference>
<dbReference type="SUPFAM" id="SSF64153">
    <property type="entry name" value="YjeF N-terminal domain-like"/>
    <property type="match status" value="1"/>
</dbReference>
<keyword evidence="10" id="KW-0963">Cytoplasm</keyword>
<reference evidence="12" key="1">
    <citation type="submission" date="2021-03" db="EMBL/GenBank/DDBJ databases">
        <title>Draft genome sequence of rust myrtle Austropuccinia psidii MF-1, a brazilian biotype.</title>
        <authorList>
            <person name="Quecine M.C."/>
            <person name="Pachon D.M.R."/>
            <person name="Bonatelli M.L."/>
            <person name="Correr F.H."/>
            <person name="Franceschini L.M."/>
            <person name="Leite T.F."/>
            <person name="Margarido G.R.A."/>
            <person name="Almeida C.A."/>
            <person name="Ferrarezi J.A."/>
            <person name="Labate C.A."/>
        </authorList>
    </citation>
    <scope>NUCLEOTIDE SEQUENCE</scope>
    <source>
        <strain evidence="12">MF-1</strain>
    </source>
</reference>
<comment type="subcellular location">
    <subcellularLocation>
        <location evidence="10">Cytoplasm</location>
    </subcellularLocation>
    <subcellularLocation>
        <location evidence="10">Mitochondrion</location>
    </subcellularLocation>
</comment>
<dbReference type="GO" id="GO:0046872">
    <property type="term" value="F:metal ion binding"/>
    <property type="evidence" value="ECO:0007669"/>
    <property type="project" value="UniProtKB-KW"/>
</dbReference>
<keyword evidence="9 10" id="KW-0413">Isomerase</keyword>
<evidence type="ECO:0000256" key="10">
    <source>
        <dbReference type="HAMAP-Rule" id="MF_03159"/>
    </source>
</evidence>
<evidence type="ECO:0000256" key="1">
    <source>
        <dbReference type="ARBA" id="ARBA00000013"/>
    </source>
</evidence>
<feature type="domain" description="YjeF N-terminal" evidence="11">
    <location>
        <begin position="57"/>
        <end position="280"/>
    </location>
</feature>
<evidence type="ECO:0000256" key="6">
    <source>
        <dbReference type="ARBA" id="ARBA00022857"/>
    </source>
</evidence>
<dbReference type="OrthoDB" id="10064708at2759"/>
<feature type="binding site" evidence="10">
    <location>
        <position position="183"/>
    </location>
    <ligand>
        <name>K(+)</name>
        <dbReference type="ChEBI" id="CHEBI:29103"/>
    </ligand>
</feature>
<evidence type="ECO:0000313" key="13">
    <source>
        <dbReference type="Proteomes" id="UP000765509"/>
    </source>
</evidence>
<keyword evidence="8 10" id="KW-0520">NAD</keyword>
<comment type="catalytic activity">
    <reaction evidence="2 10">
        <text>(6R)-NADPHX = (6S)-NADPHX</text>
        <dbReference type="Rhea" id="RHEA:32227"/>
        <dbReference type="ChEBI" id="CHEBI:64076"/>
        <dbReference type="ChEBI" id="CHEBI:64077"/>
        <dbReference type="EC" id="5.1.99.6"/>
    </reaction>
</comment>
<keyword evidence="4 10" id="KW-0479">Metal-binding</keyword>
<comment type="function">
    <text evidence="10">Catalyzes the epimerization of the S- and R-forms of NAD(P)HX, a damaged form of NAD(P)H that is a result of enzymatic or heat-dependent hydration. This is a prerequisite for the S-specific NAD(P)H-hydrate dehydratase to allow the repair of both epimers of NAD(P)HX.</text>
</comment>
<dbReference type="GO" id="GO:0052856">
    <property type="term" value="F:NAD(P)HX epimerase activity"/>
    <property type="evidence" value="ECO:0007669"/>
    <property type="project" value="UniProtKB-UniRule"/>
</dbReference>
<dbReference type="PROSITE" id="PS51385">
    <property type="entry name" value="YJEF_N"/>
    <property type="match status" value="1"/>
</dbReference>
<dbReference type="PANTHER" id="PTHR13232:SF10">
    <property type="entry name" value="NAD(P)H-HYDRATE EPIMERASE"/>
    <property type="match status" value="1"/>
</dbReference>
<dbReference type="InterPro" id="IPR036652">
    <property type="entry name" value="YjeF_N_dom_sf"/>
</dbReference>
<feature type="binding site" evidence="10">
    <location>
        <begin position="108"/>
        <end position="112"/>
    </location>
    <ligand>
        <name>(6S)-NADPHX</name>
        <dbReference type="ChEBI" id="CHEBI:64076"/>
    </ligand>
</feature>
<comment type="cofactor">
    <cofactor evidence="10">
        <name>K(+)</name>
        <dbReference type="ChEBI" id="CHEBI:29103"/>
    </cofactor>
    <text evidence="10">Binds 1 potassium ion per subunit.</text>
</comment>
<dbReference type="GO" id="GO:0005739">
    <property type="term" value="C:mitochondrion"/>
    <property type="evidence" value="ECO:0007669"/>
    <property type="project" value="UniProtKB-SubCell"/>
</dbReference>